<protein>
    <recommendedName>
        <fullName evidence="2">Single-stranded-DNA-specific exonuclease RecJ</fullName>
    </recommendedName>
</protein>
<dbReference type="SUPFAM" id="SSF64182">
    <property type="entry name" value="DHH phosphoesterases"/>
    <property type="match status" value="1"/>
</dbReference>
<evidence type="ECO:0000313" key="11">
    <source>
        <dbReference type="Proteomes" id="UP000252182"/>
    </source>
</evidence>
<gene>
    <name evidence="10" type="primary">recJ</name>
    <name evidence="10" type="ORF">DTO96_101838</name>
</gene>
<dbReference type="Pfam" id="PF17768">
    <property type="entry name" value="RecJ_OB"/>
    <property type="match status" value="1"/>
</dbReference>
<dbReference type="InterPro" id="IPR051673">
    <property type="entry name" value="SSDNA_exonuclease_RecJ"/>
</dbReference>
<dbReference type="GO" id="GO:0008409">
    <property type="term" value="F:5'-3' exonuclease activity"/>
    <property type="evidence" value="ECO:0007669"/>
    <property type="project" value="InterPro"/>
</dbReference>
<proteinExistence type="inferred from homology"/>
<evidence type="ECO:0000259" key="8">
    <source>
        <dbReference type="Pfam" id="PF02272"/>
    </source>
</evidence>
<dbReference type="InterPro" id="IPR004610">
    <property type="entry name" value="RecJ"/>
</dbReference>
<evidence type="ECO:0000256" key="3">
    <source>
        <dbReference type="ARBA" id="ARBA00022722"/>
    </source>
</evidence>
<dbReference type="Proteomes" id="UP000252182">
    <property type="component" value="Chromosome"/>
</dbReference>
<evidence type="ECO:0000256" key="1">
    <source>
        <dbReference type="ARBA" id="ARBA00005915"/>
    </source>
</evidence>
<dbReference type="Pfam" id="PF02272">
    <property type="entry name" value="DHHA1"/>
    <property type="match status" value="1"/>
</dbReference>
<dbReference type="EMBL" id="CP031124">
    <property type="protein sequence ID" value="AXF86097.1"/>
    <property type="molecule type" value="Genomic_DNA"/>
</dbReference>
<dbReference type="NCBIfam" id="TIGR00644">
    <property type="entry name" value="recJ"/>
    <property type="match status" value="1"/>
</dbReference>
<dbReference type="InterPro" id="IPR001667">
    <property type="entry name" value="DDH_dom"/>
</dbReference>
<dbReference type="OrthoDB" id="9809852at2"/>
<dbReference type="RefSeq" id="WP_114563211.1">
    <property type="nucleotide sequence ID" value="NZ_CP031124.1"/>
</dbReference>
<dbReference type="InterPro" id="IPR041122">
    <property type="entry name" value="RecJ_OB"/>
</dbReference>
<evidence type="ECO:0000256" key="6">
    <source>
        <dbReference type="SAM" id="Coils"/>
    </source>
</evidence>
<dbReference type="InterPro" id="IPR003156">
    <property type="entry name" value="DHHA1_dom"/>
</dbReference>
<dbReference type="GO" id="GO:0003676">
    <property type="term" value="F:nucleic acid binding"/>
    <property type="evidence" value="ECO:0007669"/>
    <property type="project" value="InterPro"/>
</dbReference>
<evidence type="ECO:0000256" key="2">
    <source>
        <dbReference type="ARBA" id="ARBA00019841"/>
    </source>
</evidence>
<comment type="similarity">
    <text evidence="1">Belongs to the RecJ family.</text>
</comment>
<sequence>MTALTARPNNPTAASHLQAAGHSPLLARLLASRGIDDAADARLELTGLLAPDGLLGIDNAARHLADAIEQHKHLVIIADYDCDGATACAVGLRGLRALGAHVDFLVPNRFDYGYGLSPEIVELAANHPDFTKPDLLLTVDNGMASIDGVARANALGMPVIITDHHLPADETPAALAIVNPNQHGCTFASKNLAGVGVMFYVLVATRAELKKRGHFDTQPMPNLAELLDLVALGTVADVVKLDHNNRILVANGLARMRAGKMSAGIAALLTVAGREFRKASSFDMGFAVGPRLNAAGRLDDMSLGIRCLTTDDDNEARTIAVELDDMNKERKAIEQQMREDAEINLSALDVDVQFSVCVSHDEFHQGVIGIVAGRLKEKYHRPTIVFAPDGKEFLKGSGRSINGIHLRDVLDWVNKHAPETIVKFGGHAMAAGLTIVRDDFELFKNTFEAAVLAMSEPEVFTKQLLTDGALDANDLSIANVDAINTQVWGQGFAAPLFEGTFTVVEQRILKDAHLKLTLQNQHGTFNAIWFFHAEMMPKTIHCAYQLQRNDWNGKTDLQFLIEFATGIED</sequence>
<dbReference type="FunFam" id="3.90.1640.30:FF:000001">
    <property type="entry name" value="Single-stranded-DNA-specific exonuclease RecJ"/>
    <property type="match status" value="1"/>
</dbReference>
<dbReference type="Pfam" id="PF01368">
    <property type="entry name" value="DHH"/>
    <property type="match status" value="1"/>
</dbReference>
<keyword evidence="5 10" id="KW-0269">Exonuclease</keyword>
<name>A0A345DCK9_9BURK</name>
<dbReference type="AlphaFoldDB" id="A0A345DCK9"/>
<evidence type="ECO:0000259" key="7">
    <source>
        <dbReference type="Pfam" id="PF01368"/>
    </source>
</evidence>
<dbReference type="Gene3D" id="3.90.1640.30">
    <property type="match status" value="1"/>
</dbReference>
<dbReference type="GO" id="GO:0006281">
    <property type="term" value="P:DNA repair"/>
    <property type="evidence" value="ECO:0007669"/>
    <property type="project" value="InterPro"/>
</dbReference>
<keyword evidence="3" id="KW-0540">Nuclease</keyword>
<evidence type="ECO:0000256" key="4">
    <source>
        <dbReference type="ARBA" id="ARBA00022801"/>
    </source>
</evidence>
<accession>A0A345DCK9</accession>
<keyword evidence="4 10" id="KW-0378">Hydrolase</keyword>
<evidence type="ECO:0000259" key="9">
    <source>
        <dbReference type="Pfam" id="PF17768"/>
    </source>
</evidence>
<dbReference type="PANTHER" id="PTHR30255:SF2">
    <property type="entry name" value="SINGLE-STRANDED-DNA-SPECIFIC EXONUCLEASE RECJ"/>
    <property type="match status" value="1"/>
</dbReference>
<dbReference type="InterPro" id="IPR038763">
    <property type="entry name" value="DHH_sf"/>
</dbReference>
<dbReference type="GO" id="GO:0006310">
    <property type="term" value="P:DNA recombination"/>
    <property type="evidence" value="ECO:0007669"/>
    <property type="project" value="InterPro"/>
</dbReference>
<evidence type="ECO:0000256" key="5">
    <source>
        <dbReference type="ARBA" id="ARBA00022839"/>
    </source>
</evidence>
<feature type="domain" description="RecJ OB" evidence="9">
    <location>
        <begin position="466"/>
        <end position="562"/>
    </location>
</feature>
<keyword evidence="6" id="KW-0175">Coiled coil</keyword>
<keyword evidence="11" id="KW-1185">Reference proteome</keyword>
<dbReference type="KEGG" id="hyf:DTO96_101838"/>
<reference evidence="11" key="1">
    <citation type="submission" date="2018-07" db="EMBL/GenBank/DDBJ databases">
        <authorList>
            <person name="Kim H."/>
        </authorList>
    </citation>
    <scope>NUCLEOTIDE SEQUENCE [LARGE SCALE GENOMIC DNA]</scope>
    <source>
        <strain evidence="11">F02</strain>
    </source>
</reference>
<feature type="domain" description="DHHA1" evidence="8">
    <location>
        <begin position="356"/>
        <end position="451"/>
    </location>
</feature>
<dbReference type="Gene3D" id="3.10.310.30">
    <property type="match status" value="1"/>
</dbReference>
<feature type="coiled-coil region" evidence="6">
    <location>
        <begin position="316"/>
        <end position="343"/>
    </location>
</feature>
<evidence type="ECO:0000313" key="10">
    <source>
        <dbReference type="EMBL" id="AXF86097.1"/>
    </source>
</evidence>
<dbReference type="PANTHER" id="PTHR30255">
    <property type="entry name" value="SINGLE-STRANDED-DNA-SPECIFIC EXONUCLEASE RECJ"/>
    <property type="match status" value="1"/>
</dbReference>
<feature type="domain" description="DDH" evidence="7">
    <location>
        <begin position="74"/>
        <end position="234"/>
    </location>
</feature>
<organism evidence="10 11">
    <name type="scientific">Ephemeroptericola cinctiostellae</name>
    <dbReference type="NCBI Taxonomy" id="2268024"/>
    <lineage>
        <taxon>Bacteria</taxon>
        <taxon>Pseudomonadati</taxon>
        <taxon>Pseudomonadota</taxon>
        <taxon>Betaproteobacteria</taxon>
        <taxon>Burkholderiales</taxon>
        <taxon>Burkholderiaceae</taxon>
        <taxon>Ephemeroptericola</taxon>
    </lineage>
</organism>